<dbReference type="STRING" id="343874.GCA_000805695_02506"/>
<proteinExistence type="predicted"/>
<gene>
    <name evidence="2" type="ORF">NCTC13456_03171</name>
</gene>
<keyword evidence="1" id="KW-1133">Transmembrane helix</keyword>
<reference evidence="2 3" key="1">
    <citation type="submission" date="2018-06" db="EMBL/GenBank/DDBJ databases">
        <authorList>
            <consortium name="Pathogen Informatics"/>
            <person name="Doyle S."/>
        </authorList>
    </citation>
    <scope>NUCLEOTIDE SEQUENCE [LARGE SCALE GENOMIC DNA]</scope>
    <source>
        <strain evidence="2 3">NCTC13456</strain>
    </source>
</reference>
<evidence type="ECO:0000313" key="3">
    <source>
        <dbReference type="Proteomes" id="UP000254737"/>
    </source>
</evidence>
<organism evidence="2 3">
    <name type="scientific">Empedobacter falsenii</name>
    <dbReference type="NCBI Taxonomy" id="343874"/>
    <lineage>
        <taxon>Bacteria</taxon>
        <taxon>Pseudomonadati</taxon>
        <taxon>Bacteroidota</taxon>
        <taxon>Flavobacteriia</taxon>
        <taxon>Flavobacteriales</taxon>
        <taxon>Weeksellaceae</taxon>
        <taxon>Empedobacter</taxon>
    </lineage>
</organism>
<keyword evidence="1" id="KW-0812">Transmembrane</keyword>
<sequence>MKKKKIIEIVFLIICCTFLYFNSNYYINNQNWKYRNGYHIGDILEKSKGVSNNETQYCFGYILIIKNNQTNEKGYYIRK</sequence>
<evidence type="ECO:0000256" key="1">
    <source>
        <dbReference type="SAM" id="Phobius"/>
    </source>
</evidence>
<protein>
    <submittedName>
        <fullName evidence="2">Uncharacterized protein</fullName>
    </submittedName>
</protein>
<dbReference type="AlphaFoldDB" id="A0A376GF81"/>
<feature type="transmembrane region" description="Helical" evidence="1">
    <location>
        <begin position="6"/>
        <end position="27"/>
    </location>
</feature>
<accession>A0A376GF81</accession>
<evidence type="ECO:0000313" key="2">
    <source>
        <dbReference type="EMBL" id="STD59515.1"/>
    </source>
</evidence>
<dbReference type="Proteomes" id="UP000254737">
    <property type="component" value="Unassembled WGS sequence"/>
</dbReference>
<dbReference type="EMBL" id="UFXS01000001">
    <property type="protein sequence ID" value="STD59515.1"/>
    <property type="molecule type" value="Genomic_DNA"/>
</dbReference>
<keyword evidence="1" id="KW-0472">Membrane</keyword>
<name>A0A376GF81_9FLAO</name>